<proteinExistence type="predicted"/>
<evidence type="ECO:0000313" key="2">
    <source>
        <dbReference type="EMBL" id="MBB5711553.1"/>
    </source>
</evidence>
<sequence length="83" mass="8945">MSAVILLVVGATLGVGDFLLGRWMLRLSTRPQSEWPTGIRVSASDQLARFGRALMIGGPIIFLVLASFAFGLIPVESITPIQF</sequence>
<comment type="caution">
    <text evidence="2">The sequence shown here is derived from an EMBL/GenBank/DDBJ whole genome shotgun (WGS) entry which is preliminary data.</text>
</comment>
<protein>
    <submittedName>
        <fullName evidence="2">Uncharacterized protein</fullName>
    </submittedName>
</protein>
<name>A0A840YRF7_9SPHN</name>
<keyword evidence="1" id="KW-1133">Transmembrane helix</keyword>
<feature type="transmembrane region" description="Helical" evidence="1">
    <location>
        <begin position="53"/>
        <end position="73"/>
    </location>
</feature>
<dbReference type="AlphaFoldDB" id="A0A840YRF7"/>
<dbReference type="Proteomes" id="UP000527143">
    <property type="component" value="Unassembled WGS sequence"/>
</dbReference>
<keyword evidence="1" id="KW-0472">Membrane</keyword>
<evidence type="ECO:0000256" key="1">
    <source>
        <dbReference type="SAM" id="Phobius"/>
    </source>
</evidence>
<reference evidence="2 3" key="1">
    <citation type="submission" date="2020-08" db="EMBL/GenBank/DDBJ databases">
        <title>Genomic Encyclopedia of Type Strains, Phase IV (KMG-IV): sequencing the most valuable type-strain genomes for metagenomic binning, comparative biology and taxonomic classification.</title>
        <authorList>
            <person name="Goeker M."/>
        </authorList>
    </citation>
    <scope>NUCLEOTIDE SEQUENCE [LARGE SCALE GENOMIC DNA]</scope>
    <source>
        <strain evidence="2 3">DSM 26736</strain>
    </source>
</reference>
<keyword evidence="3" id="KW-1185">Reference proteome</keyword>
<dbReference type="RefSeq" id="WP_184088545.1">
    <property type="nucleotide sequence ID" value="NZ_JACIJF010000008.1"/>
</dbReference>
<gene>
    <name evidence="2" type="ORF">FHT02_002799</name>
</gene>
<keyword evidence="1" id="KW-0812">Transmembrane</keyword>
<accession>A0A840YRF7</accession>
<evidence type="ECO:0000313" key="3">
    <source>
        <dbReference type="Proteomes" id="UP000527143"/>
    </source>
</evidence>
<feature type="transmembrane region" description="Helical" evidence="1">
    <location>
        <begin position="6"/>
        <end position="25"/>
    </location>
</feature>
<organism evidence="2 3">
    <name type="scientific">Sphingomonas xinjiangensis</name>
    <dbReference type="NCBI Taxonomy" id="643568"/>
    <lineage>
        <taxon>Bacteria</taxon>
        <taxon>Pseudomonadati</taxon>
        <taxon>Pseudomonadota</taxon>
        <taxon>Alphaproteobacteria</taxon>
        <taxon>Sphingomonadales</taxon>
        <taxon>Sphingomonadaceae</taxon>
        <taxon>Sphingomonas</taxon>
    </lineage>
</organism>
<dbReference type="EMBL" id="JACIJF010000008">
    <property type="protein sequence ID" value="MBB5711553.1"/>
    <property type="molecule type" value="Genomic_DNA"/>
</dbReference>